<feature type="transmembrane region" description="Helical" evidence="10">
    <location>
        <begin position="599"/>
        <end position="617"/>
    </location>
</feature>
<evidence type="ECO:0000256" key="4">
    <source>
        <dbReference type="ARBA" id="ARBA00022692"/>
    </source>
</evidence>
<dbReference type="PANTHER" id="PTHR31998">
    <property type="entry name" value="K(+)-INSENSITIVE PYROPHOSPHATE-ENERGIZED PROTON PUMP"/>
    <property type="match status" value="1"/>
</dbReference>
<dbReference type="EMBL" id="OIVN01001342">
    <property type="protein sequence ID" value="SPC92896.1"/>
    <property type="molecule type" value="Genomic_DNA"/>
</dbReference>
<comment type="subcellular location">
    <subcellularLocation>
        <location evidence="1">Endomembrane system</location>
        <topology evidence="1">Multi-pass membrane protein</topology>
    </subcellularLocation>
</comment>
<gene>
    <name evidence="11" type="ORF">FSB_LOCUS20778</name>
</gene>
<dbReference type="EC" id="7.1.3.1" evidence="2"/>
<reference evidence="11" key="1">
    <citation type="submission" date="2018-02" db="EMBL/GenBank/DDBJ databases">
        <authorList>
            <person name="Cohen D.B."/>
            <person name="Kent A.D."/>
        </authorList>
    </citation>
    <scope>NUCLEOTIDE SEQUENCE</scope>
</reference>
<evidence type="ECO:0000256" key="6">
    <source>
        <dbReference type="ARBA" id="ARBA00022967"/>
    </source>
</evidence>
<evidence type="ECO:0000313" key="11">
    <source>
        <dbReference type="EMBL" id="SPC92896.1"/>
    </source>
</evidence>
<dbReference type="GO" id="GO:0004427">
    <property type="term" value="F:inorganic diphosphate phosphatase activity"/>
    <property type="evidence" value="ECO:0007669"/>
    <property type="project" value="InterPro"/>
</dbReference>
<feature type="transmembrane region" description="Helical" evidence="10">
    <location>
        <begin position="83"/>
        <end position="100"/>
    </location>
</feature>
<feature type="transmembrane region" description="Helical" evidence="10">
    <location>
        <begin position="670"/>
        <end position="688"/>
    </location>
</feature>
<accession>A0A2N9FQ89</accession>
<dbReference type="NCBIfam" id="TIGR01104">
    <property type="entry name" value="V_PPase"/>
    <property type="match status" value="1"/>
</dbReference>
<evidence type="ECO:0000256" key="9">
    <source>
        <dbReference type="ARBA" id="ARBA00023136"/>
    </source>
</evidence>
<evidence type="ECO:0000256" key="7">
    <source>
        <dbReference type="ARBA" id="ARBA00022989"/>
    </source>
</evidence>
<feature type="transmembrane region" description="Helical" evidence="10">
    <location>
        <begin position="29"/>
        <end position="47"/>
    </location>
</feature>
<feature type="transmembrane region" description="Helical" evidence="10">
    <location>
        <begin position="463"/>
        <end position="481"/>
    </location>
</feature>
<keyword evidence="5" id="KW-0460">Magnesium</keyword>
<feature type="transmembrane region" description="Helical" evidence="10">
    <location>
        <begin position="493"/>
        <end position="515"/>
    </location>
</feature>
<keyword evidence="9 10" id="KW-0472">Membrane</keyword>
<evidence type="ECO:0000256" key="10">
    <source>
        <dbReference type="SAM" id="Phobius"/>
    </source>
</evidence>
<protein>
    <recommendedName>
        <fullName evidence="2">H(+)-exporting diphosphatase</fullName>
        <ecNumber evidence="2">7.1.3.1</ecNumber>
    </recommendedName>
</protein>
<feature type="transmembrane region" description="Helical" evidence="10">
    <location>
        <begin position="332"/>
        <end position="356"/>
    </location>
</feature>
<evidence type="ECO:0000256" key="5">
    <source>
        <dbReference type="ARBA" id="ARBA00022842"/>
    </source>
</evidence>
<feature type="transmembrane region" description="Helical" evidence="10">
    <location>
        <begin position="227"/>
        <end position="245"/>
    </location>
</feature>
<dbReference type="NCBIfam" id="NF001960">
    <property type="entry name" value="PRK00733.3-5"/>
    <property type="match status" value="1"/>
</dbReference>
<evidence type="ECO:0000256" key="1">
    <source>
        <dbReference type="ARBA" id="ARBA00004127"/>
    </source>
</evidence>
<dbReference type="HAMAP" id="MF_01129">
    <property type="entry name" value="PPase_energized_pump"/>
    <property type="match status" value="1"/>
</dbReference>
<dbReference type="Pfam" id="PF03030">
    <property type="entry name" value="H_PPase"/>
    <property type="match status" value="1"/>
</dbReference>
<dbReference type="GO" id="GO:0009678">
    <property type="term" value="F:diphosphate hydrolysis-driven proton transmembrane transporter activity"/>
    <property type="evidence" value="ECO:0007669"/>
    <property type="project" value="UniProtKB-EC"/>
</dbReference>
<name>A0A2N9FQ89_FAGSY</name>
<feature type="transmembrane region" description="Helical" evidence="10">
    <location>
        <begin position="404"/>
        <end position="425"/>
    </location>
</feature>
<proteinExistence type="inferred from homology"/>
<keyword evidence="7 10" id="KW-1133">Transmembrane helix</keyword>
<feature type="transmembrane region" description="Helical" evidence="10">
    <location>
        <begin position="7"/>
        <end position="23"/>
    </location>
</feature>
<feature type="transmembrane region" description="Helical" evidence="10">
    <location>
        <begin position="560"/>
        <end position="578"/>
    </location>
</feature>
<dbReference type="InterPro" id="IPR004131">
    <property type="entry name" value="PPase-energised_H-pump"/>
</dbReference>
<dbReference type="GO" id="GO:0016020">
    <property type="term" value="C:membrane"/>
    <property type="evidence" value="ECO:0007669"/>
    <property type="project" value="InterPro"/>
</dbReference>
<keyword evidence="8" id="KW-0406">Ion transport</keyword>
<sequence>MGINVRVLLILLLLGIGLIFYIGARTSPIIVFVFSICIISFLFSIYLTKWVLAKDEGPPEMVQISDAIRDGAEGFFRTQYGTISKMAFLLALVIFCIYMFRSTTPQQEASAQLALPSPIIMGWRVRLWVQDPGVTSAYITVAAFLLGALCSGIAGYVGMWVSVRANVRVSSAARRSAREALQIAVRAGAFSAMVVVGMAVIGIAILYSTFYVWLGVDLPGSMKVTDLPLLLVGYGFGASFVALFAQLGGGIFTKAADVGADLVGKVEQGIPEDDPRNPAVIADLVGDNVGDCAARGADLFESIAAEIISAMILGGTMAQRCKIEGKYYPSGFILFPLVVHSFDLVISSVGILSIRGTRDSGSKSPIEDPMAILQKGYSVTIVLAVLTFGLSTRWLLYTERAPSAWFNFALCGLVGIIMAYAFVWITKYYTDYKHEPVRTLALSSSTGHGTNIIAGVSLGLESTALPVLVISIAIVSSFWLGQTSGLVDEDGNPTGGLFGTAVATMGMLSTAAYVLTMDMFGPIADNAGGIVEMSQQPESVREITDLLDAVGNTTKATTKGFAIGSAGLASFLLFSAYMDEVAAFAREPFKQVDIAIPEVFVGGLLGSMLIYLFSSWACSAVGRTAQEVVNEVRRQFIERPGIMDYKEKPDYGRCVAIVASAALREMIKPGVLAIVSPIAVGLLFRILGYYTGHPLLGAKVVASMLMFGTVSGILMALFLNTAGGAWDNAKKYIETGALGGKGSDCHKAAVTGDTVGDPFKDTAGPSLHVLIKMLATITLVMAPVFL</sequence>
<feature type="transmembrane region" description="Helical" evidence="10">
    <location>
        <begin position="376"/>
        <end position="397"/>
    </location>
</feature>
<evidence type="ECO:0000256" key="3">
    <source>
        <dbReference type="ARBA" id="ARBA00022448"/>
    </source>
</evidence>
<organism evidence="11">
    <name type="scientific">Fagus sylvatica</name>
    <name type="common">Beechnut</name>
    <dbReference type="NCBI Taxonomy" id="28930"/>
    <lineage>
        <taxon>Eukaryota</taxon>
        <taxon>Viridiplantae</taxon>
        <taxon>Streptophyta</taxon>
        <taxon>Embryophyta</taxon>
        <taxon>Tracheophyta</taxon>
        <taxon>Spermatophyta</taxon>
        <taxon>Magnoliopsida</taxon>
        <taxon>eudicotyledons</taxon>
        <taxon>Gunneridae</taxon>
        <taxon>Pentapetalae</taxon>
        <taxon>rosids</taxon>
        <taxon>fabids</taxon>
        <taxon>Fagales</taxon>
        <taxon>Fagaceae</taxon>
        <taxon>Fagus</taxon>
    </lineage>
</organism>
<evidence type="ECO:0000256" key="2">
    <source>
        <dbReference type="ARBA" id="ARBA00013242"/>
    </source>
</evidence>
<dbReference type="AlphaFoldDB" id="A0A2N9FQ89"/>
<feature type="transmembrane region" description="Helical" evidence="10">
    <location>
        <begin position="183"/>
        <end position="207"/>
    </location>
</feature>
<keyword evidence="4 10" id="KW-0812">Transmembrane</keyword>
<keyword evidence="6" id="KW-1278">Translocase</keyword>
<dbReference type="NCBIfam" id="NF001953">
    <property type="entry name" value="PRK00733.2-1"/>
    <property type="match status" value="1"/>
</dbReference>
<evidence type="ECO:0000256" key="8">
    <source>
        <dbReference type="ARBA" id="ARBA00023065"/>
    </source>
</evidence>
<keyword evidence="3" id="KW-0813">Transport</keyword>
<dbReference type="GO" id="GO:0012505">
    <property type="term" value="C:endomembrane system"/>
    <property type="evidence" value="ECO:0007669"/>
    <property type="project" value="UniProtKB-SubCell"/>
</dbReference>
<feature type="transmembrane region" description="Helical" evidence="10">
    <location>
        <begin position="137"/>
        <end position="163"/>
    </location>
</feature>
<dbReference type="PIRSF" id="PIRSF001265">
    <property type="entry name" value="H+-PPase"/>
    <property type="match status" value="1"/>
</dbReference>
<feature type="transmembrane region" description="Helical" evidence="10">
    <location>
        <begin position="700"/>
        <end position="719"/>
    </location>
</feature>